<accession>A0A425YF52</accession>
<feature type="repeat" description="TPR" evidence="1">
    <location>
        <begin position="177"/>
        <end position="210"/>
    </location>
</feature>
<dbReference type="OrthoDB" id="9769023at2"/>
<name>A0A425YF52_9BACT</name>
<dbReference type="Proteomes" id="UP000462449">
    <property type="component" value="Unassembled WGS sequence"/>
</dbReference>
<sequence>MKQKLSLHISGKILPVFLFGVLLLLSGCATYYMQNEAFNNYFLQGDIASAEKVLDKDKKSNRNKNKALFLLNKGTLSWMQQDYVSATKYFNEADLFIEDQRKNIGSEALAMLTNPMARPYVPEDFENVMLNFYKALSYLEMGDTEAALVECRRVNEKLYALNDKYPKNYQNRYSDDAFAHTLMGLIYDSSGDSNNAFIAYRNALKIYEDNYLKNFNTPAPQQLKEDLLRTAYKTGLMEDYEFFKNKFGFDFQKADKTEGDVIIIWLSGLGPVKAEWSINFSAVNGRDGYLTMVNNEENVTLPFFVGNMDSRTQNSFSDLDFVRVAFPKYQERIPYYTNADIIINDSLSYPLDKGEDINAIAFKTLKDRMVREMANSLLRLATKQAIESYTRSKDENLGAIISIFNAVTEKADTRNWQTLPNSIHYTRIRLKEGKHTVTLRVNSPNGDSKDQQFDLEVKAGKTKYFTFHNMESN</sequence>
<dbReference type="PROSITE" id="PS50005">
    <property type="entry name" value="TPR"/>
    <property type="match status" value="1"/>
</dbReference>
<evidence type="ECO:0000313" key="2">
    <source>
        <dbReference type="EMBL" id="MUP39340.1"/>
    </source>
</evidence>
<reference evidence="3 4" key="1">
    <citation type="submission" date="2019-11" db="EMBL/GenBank/DDBJ databases">
        <title>Draft genome sequence of Labilibaculum sp. strain SYP isolated from Black Sea.</title>
        <authorList>
            <person name="Yadav S."/>
            <person name="Villanueva L."/>
        </authorList>
    </citation>
    <scope>NUCLEOTIDE SEQUENCE [LARGE SCALE GENOMIC DNA]</scope>
    <source>
        <strain evidence="3 4">44</strain>
    </source>
</reference>
<evidence type="ECO:0000313" key="3">
    <source>
        <dbReference type="EMBL" id="MVB08545.1"/>
    </source>
</evidence>
<evidence type="ECO:0000313" key="5">
    <source>
        <dbReference type="Proteomes" id="UP000462449"/>
    </source>
</evidence>
<organism evidence="2 5">
    <name type="scientific">Labilibaculum euxinus</name>
    <dbReference type="NCBI Taxonomy" id="2686357"/>
    <lineage>
        <taxon>Bacteria</taxon>
        <taxon>Pseudomonadati</taxon>
        <taxon>Bacteroidota</taxon>
        <taxon>Bacteroidia</taxon>
        <taxon>Marinilabiliales</taxon>
        <taxon>Marinifilaceae</taxon>
        <taxon>Labilibaculum</taxon>
    </lineage>
</organism>
<dbReference type="Gene3D" id="1.25.40.10">
    <property type="entry name" value="Tetratricopeptide repeat domain"/>
    <property type="match status" value="1"/>
</dbReference>
<protein>
    <submittedName>
        <fullName evidence="2">Uncharacterized protein</fullName>
    </submittedName>
</protein>
<dbReference type="EMBL" id="WOTW01000046">
    <property type="protein sequence ID" value="MUP39340.1"/>
    <property type="molecule type" value="Genomic_DNA"/>
</dbReference>
<reference evidence="2 5" key="2">
    <citation type="submission" date="2019-12" db="EMBL/GenBank/DDBJ databases">
        <title>Draft genome sequence of Labilibaculum sp. strain 44 isolated from deep waters of Black Sea.</title>
        <authorList>
            <person name="Yadav S."/>
            <person name="Villanueva L."/>
        </authorList>
    </citation>
    <scope>NUCLEOTIDE SEQUENCE [LARGE SCALE GENOMIC DNA]</scope>
    <source>
        <strain evidence="2 5">44</strain>
    </source>
</reference>
<gene>
    <name evidence="3" type="ORF">DWB62_016085</name>
    <name evidence="2" type="ORF">GNY23_16085</name>
</gene>
<dbReference type="PROSITE" id="PS51257">
    <property type="entry name" value="PROKAR_LIPOPROTEIN"/>
    <property type="match status" value="1"/>
</dbReference>
<evidence type="ECO:0000313" key="4">
    <source>
        <dbReference type="Proteomes" id="UP000285951"/>
    </source>
</evidence>
<dbReference type="RefSeq" id="WP_124991413.1">
    <property type="nucleotide sequence ID" value="NZ_JAVCNR010000002.1"/>
</dbReference>
<dbReference type="InterPro" id="IPR011990">
    <property type="entry name" value="TPR-like_helical_dom_sf"/>
</dbReference>
<proteinExistence type="predicted"/>
<keyword evidence="4" id="KW-1185">Reference proteome</keyword>
<keyword evidence="1" id="KW-0802">TPR repeat</keyword>
<dbReference type="EMBL" id="QTZN02000046">
    <property type="protein sequence ID" value="MVB08545.1"/>
    <property type="molecule type" value="Genomic_DNA"/>
</dbReference>
<dbReference type="SUPFAM" id="SSF48452">
    <property type="entry name" value="TPR-like"/>
    <property type="match status" value="1"/>
</dbReference>
<comment type="caution">
    <text evidence="2">The sequence shown here is derived from an EMBL/GenBank/DDBJ whole genome shotgun (WGS) entry which is preliminary data.</text>
</comment>
<dbReference type="InterPro" id="IPR019734">
    <property type="entry name" value="TPR_rpt"/>
</dbReference>
<dbReference type="AlphaFoldDB" id="A0A425YF52"/>
<dbReference type="Proteomes" id="UP000285951">
    <property type="component" value="Unassembled WGS sequence"/>
</dbReference>
<evidence type="ECO:0000256" key="1">
    <source>
        <dbReference type="PROSITE-ProRule" id="PRU00339"/>
    </source>
</evidence>
<dbReference type="SMART" id="SM00028">
    <property type="entry name" value="TPR"/>
    <property type="match status" value="2"/>
</dbReference>